<dbReference type="Gene3D" id="1.20.58.2180">
    <property type="match status" value="1"/>
</dbReference>
<dbReference type="Gene3D" id="3.40.50.1980">
    <property type="entry name" value="Nitrogenase molybdenum iron protein domain"/>
    <property type="match status" value="2"/>
</dbReference>
<feature type="domain" description="Fe/B12 periplasmic-binding" evidence="1">
    <location>
        <begin position="55"/>
        <end position="322"/>
    </location>
</feature>
<dbReference type="Pfam" id="PF01497">
    <property type="entry name" value="Peripla_BP_2"/>
    <property type="match status" value="1"/>
</dbReference>
<dbReference type="SUPFAM" id="SSF53807">
    <property type="entry name" value="Helical backbone' metal receptor"/>
    <property type="match status" value="1"/>
</dbReference>
<dbReference type="EMBL" id="SNRY01002180">
    <property type="protein sequence ID" value="KAA6326359.1"/>
    <property type="molecule type" value="Genomic_DNA"/>
</dbReference>
<name>A0A5J4QYA4_9ZZZZ</name>
<dbReference type="PANTHER" id="PTHR30535">
    <property type="entry name" value="VITAMIN B12-BINDING PROTEIN"/>
    <property type="match status" value="1"/>
</dbReference>
<dbReference type="AlphaFoldDB" id="A0A5J4QYA4"/>
<organism evidence="2">
    <name type="scientific">termite gut metagenome</name>
    <dbReference type="NCBI Taxonomy" id="433724"/>
    <lineage>
        <taxon>unclassified sequences</taxon>
        <taxon>metagenomes</taxon>
        <taxon>organismal metagenomes</taxon>
    </lineage>
</organism>
<protein>
    <submittedName>
        <fullName evidence="2">Iron complex transport system substrate-binding protein</fullName>
    </submittedName>
</protein>
<gene>
    <name evidence="2" type="ORF">EZS27_024525</name>
</gene>
<dbReference type="InterPro" id="IPR050902">
    <property type="entry name" value="ABC_Transporter_SBP"/>
</dbReference>
<dbReference type="InterPro" id="IPR002491">
    <property type="entry name" value="ABC_transptr_periplasmic_BD"/>
</dbReference>
<evidence type="ECO:0000259" key="1">
    <source>
        <dbReference type="PROSITE" id="PS50983"/>
    </source>
</evidence>
<accession>A0A5J4QYA4</accession>
<evidence type="ECO:0000313" key="2">
    <source>
        <dbReference type="EMBL" id="KAA6326359.1"/>
    </source>
</evidence>
<comment type="caution">
    <text evidence="2">The sequence shown here is derived from an EMBL/GenBank/DDBJ whole genome shotgun (WGS) entry which is preliminary data.</text>
</comment>
<dbReference type="PROSITE" id="PS51257">
    <property type="entry name" value="PROKAR_LIPOPROTEIN"/>
    <property type="match status" value="1"/>
</dbReference>
<reference evidence="2" key="1">
    <citation type="submission" date="2019-03" db="EMBL/GenBank/DDBJ databases">
        <title>Single cell metagenomics reveals metabolic interactions within the superorganism composed of flagellate Streblomastix strix and complex community of Bacteroidetes bacteria on its surface.</title>
        <authorList>
            <person name="Treitli S.C."/>
            <person name="Kolisko M."/>
            <person name="Husnik F."/>
            <person name="Keeling P."/>
            <person name="Hampl V."/>
        </authorList>
    </citation>
    <scope>NUCLEOTIDE SEQUENCE</scope>
    <source>
        <strain evidence="2">STM</strain>
    </source>
</reference>
<dbReference type="PROSITE" id="PS50983">
    <property type="entry name" value="FE_B12_PBP"/>
    <property type="match status" value="1"/>
</dbReference>
<sequence>MTSKAVSFSLNRPLLAIFALFALIACQPRQKAPLSDTRIIIDMAGREVEIPIHVERAFIDRHSVMMVYAVDTTLMVNRVFEYTETEKKYLKPSFYEGKPYVIEGVVEEIINLKPDIVIYSQFITPENIAMVNNLQEKIQLPVILMDMDITKYKEILTFLGDVLGKEEKTNELVDFIQTYIDPVLAKAKTIPQEQKKTIYYAEGMKGLQTDPSGSVHSLLIDLLGGINIAQTDVLPGKGMSAVSLEQLYVWQPEIILVWSGNHDGLDSYKEIKANSAWHKLNAVKNNRVYQVPWRPFGWIDRPPGINRLIGLVWLSNLLYPEIYGETDLVAITQEFFWKFDHYEMTEEEALELLNPQP</sequence>
<dbReference type="PANTHER" id="PTHR30535:SF34">
    <property type="entry name" value="MOLYBDATE-BINDING PROTEIN MOLA"/>
    <property type="match status" value="1"/>
</dbReference>
<proteinExistence type="predicted"/>